<gene>
    <name evidence="2" type="ORF">AEK19_MT0265</name>
</gene>
<accession>A0A1Y0AZD2</accession>
<evidence type="ECO:0000313" key="2">
    <source>
        <dbReference type="EMBL" id="ART30542.1"/>
    </source>
</evidence>
<dbReference type="AlphaFoldDB" id="A0A1Y0AZD2"/>
<protein>
    <submittedName>
        <fullName evidence="2">Uncharacterized protein</fullName>
    </submittedName>
</protein>
<keyword evidence="1" id="KW-0472">Membrane</keyword>
<sequence>MLPGCRSLNNIPGAWYGLLLLAWLFDLYYDINRSARESNPATRLARTAFPGSSFPFGKTEP</sequence>
<dbReference type="EMBL" id="KY774314">
    <property type="protein sequence ID" value="ART30542.1"/>
    <property type="molecule type" value="Genomic_DNA"/>
</dbReference>
<feature type="transmembrane region" description="Helical" evidence="1">
    <location>
        <begin position="12"/>
        <end position="29"/>
    </location>
</feature>
<geneLocation type="mitochondrion" evidence="2"/>
<organism evidence="2">
    <name type="scientific">Utricularia reniformis</name>
    <dbReference type="NCBI Taxonomy" id="192314"/>
    <lineage>
        <taxon>Eukaryota</taxon>
        <taxon>Viridiplantae</taxon>
        <taxon>Streptophyta</taxon>
        <taxon>Embryophyta</taxon>
        <taxon>Tracheophyta</taxon>
        <taxon>Spermatophyta</taxon>
        <taxon>Magnoliopsida</taxon>
        <taxon>eudicotyledons</taxon>
        <taxon>Gunneridae</taxon>
        <taxon>Pentapetalae</taxon>
        <taxon>asterids</taxon>
        <taxon>lamiids</taxon>
        <taxon>Lamiales</taxon>
        <taxon>Lentibulariaceae</taxon>
        <taxon>Utricularia</taxon>
    </lineage>
</organism>
<evidence type="ECO:0000256" key="1">
    <source>
        <dbReference type="SAM" id="Phobius"/>
    </source>
</evidence>
<keyword evidence="1" id="KW-1133">Transmembrane helix</keyword>
<reference evidence="2" key="1">
    <citation type="submission" date="2017-03" db="EMBL/GenBank/DDBJ databases">
        <title>The mitochondrial genome of the carnivorous plant Utricularia reniformis (Lentibulariaceae): structure, comparative analysis and evolutionary landmarks.</title>
        <authorList>
            <person name="Silva S.R."/>
            <person name="Alvarenga D.O."/>
            <person name="Michael T.P."/>
            <person name="Miranda V.F.O."/>
            <person name="Varani A.M."/>
        </authorList>
    </citation>
    <scope>NUCLEOTIDE SEQUENCE</scope>
</reference>
<name>A0A1Y0AZD2_9LAMI</name>
<keyword evidence="1" id="KW-0812">Transmembrane</keyword>
<keyword evidence="2" id="KW-0496">Mitochondrion</keyword>
<proteinExistence type="predicted"/>